<dbReference type="Pfam" id="PF02020">
    <property type="entry name" value="W2"/>
    <property type="match status" value="1"/>
</dbReference>
<dbReference type="InterPro" id="IPR016024">
    <property type="entry name" value="ARM-type_fold"/>
</dbReference>
<dbReference type="GO" id="GO:0016787">
    <property type="term" value="F:hydrolase activity"/>
    <property type="evidence" value="ECO:0007669"/>
    <property type="project" value="UniProtKB-KW"/>
</dbReference>
<reference evidence="10 11" key="1">
    <citation type="journal article" date="2015" name="Nat. Commun.">
        <title>Lucilia cuprina genome unlocks parasitic fly biology to underpin future interventions.</title>
        <authorList>
            <person name="Anstead C.A."/>
            <person name="Korhonen P.K."/>
            <person name="Young N.D."/>
            <person name="Hall R.S."/>
            <person name="Jex A.R."/>
            <person name="Murali S.C."/>
            <person name="Hughes D.S."/>
            <person name="Lee S.F."/>
            <person name="Perry T."/>
            <person name="Stroehlein A.J."/>
            <person name="Ansell B.R."/>
            <person name="Breugelmans B."/>
            <person name="Hofmann A."/>
            <person name="Qu J."/>
            <person name="Dugan S."/>
            <person name="Lee S.L."/>
            <person name="Chao H."/>
            <person name="Dinh H."/>
            <person name="Han Y."/>
            <person name="Doddapaneni H.V."/>
            <person name="Worley K.C."/>
            <person name="Muzny D.M."/>
            <person name="Ioannidis P."/>
            <person name="Waterhouse R.M."/>
            <person name="Zdobnov E.M."/>
            <person name="James P.J."/>
            <person name="Bagnall N.H."/>
            <person name="Kotze A.C."/>
            <person name="Gibbs R.A."/>
            <person name="Richards S."/>
            <person name="Batterham P."/>
            <person name="Gasser R.B."/>
        </authorList>
    </citation>
    <scope>NUCLEOTIDE SEQUENCE [LARGE SCALE GENOMIC DNA]</scope>
    <source>
        <strain evidence="10 11">LS</strain>
        <tissue evidence="10">Full body</tissue>
    </source>
</reference>
<dbReference type="STRING" id="7375.A0A0L0BPL3"/>
<evidence type="ECO:0000256" key="2">
    <source>
        <dbReference type="ARBA" id="ARBA00010701"/>
    </source>
</evidence>
<evidence type="ECO:0000256" key="7">
    <source>
        <dbReference type="ARBA" id="ARBA00023180"/>
    </source>
</evidence>
<evidence type="ECO:0000256" key="8">
    <source>
        <dbReference type="SAM" id="SignalP"/>
    </source>
</evidence>
<sequence length="865" mass="99071">MRSLGVIITLGLLALGSAAKLDPTCMLKEMTPTDERIRAHGYPAESHFVETEDGYVLNLFRIPYSHKLQNQNAKRPVILLQHGLFSNSDCWLSTGPDYALAYLMADAGFDVWLGNARGNIYSRQNTKISLNNPKFWHFDWHEIGKIDIPTMIDYIIEETGEQQIHYAGHSQGTTVYFVMMSERPEYNMKIKSAHMLAPCAFFEHGTSYAFKVFRPLVGKPGGIWNQALQDLELLPQNTLIAGVADTACGTDPALKFLCKNLWLLFAGEGYTNTNVTAMQVLVETHPGGASSNQGIHYIQLSDYNKGRFCQKDYGPKQNKQIYGQEVAPDYNLANIKAPTYLYSSKNDALCDPKDVDTLVANTPYLAGDYRVPEESFNHLDFIVAHNMKELVNDPVLANVFKHEDSFWEILPLAVWHFENQQFEFVSLKSHSVKKKAVCRAIYCMSQKTERPVLSGQRIKTRKRDEREKYDPTGFRDAVIAGLEKTEGDLEQISKYLDIAGNKLDYRRYGEVLFDILIAGGLLVPGGSISQDGEKPRTNYCIFEAPEDMEAMRNHEQVFIKLMRRYKYLEKMFEEEMKKVLVFIKGFTPSERIKLARMTALWLVNGSVPPTVLLVLNNEHLIKDGIALDFLVELFVTFKQEKGIASLIQTLKKGGLESKLMDFFPPNKRTEENFKQVFLEKELTEIIKLHKAQASQEAKRELQQTLIDDINDEKPHSEINADIKEFAAKANIPENEIIVIIWSTIMSLGEWNKKEELVTDQAVRHLKNYCPLFQAFTSSDRAELALILKVQEFCYENMNFMKAFQKIILLFYKTEILSEVVILRWYKDAHSSKGKMHFLEQMKKFVEWLQNAEEESESEDEQKNGE</sequence>
<dbReference type="SUPFAM" id="SSF48371">
    <property type="entry name" value="ARM repeat"/>
    <property type="match status" value="1"/>
</dbReference>
<dbReference type="InterPro" id="IPR006693">
    <property type="entry name" value="AB_hydrolase_lipase"/>
</dbReference>
<dbReference type="OrthoDB" id="9974421at2759"/>
<dbReference type="InterPro" id="IPR003307">
    <property type="entry name" value="W2_domain"/>
</dbReference>
<dbReference type="Pfam" id="PF04083">
    <property type="entry name" value="Abhydro_lipase"/>
    <property type="match status" value="1"/>
</dbReference>
<dbReference type="PANTHER" id="PTHR14208">
    <property type="entry name" value="BASIC LEUCINE ZIPPER AND W2 DOMAIN-CONTAINING PROTEIN"/>
    <property type="match status" value="1"/>
</dbReference>
<dbReference type="Gene3D" id="1.25.40.180">
    <property type="match status" value="1"/>
</dbReference>
<proteinExistence type="inferred from homology"/>
<keyword evidence="7" id="KW-0325">Glycoprotein</keyword>
<dbReference type="EMBL" id="JRES01001565">
    <property type="protein sequence ID" value="KNC22030.1"/>
    <property type="molecule type" value="Genomic_DNA"/>
</dbReference>
<keyword evidence="4" id="KW-0378">Hydrolase</keyword>
<feature type="chain" id="PRO_5005534917" evidence="8">
    <location>
        <begin position="19"/>
        <end position="865"/>
    </location>
</feature>
<dbReference type="PROSITE" id="PS51363">
    <property type="entry name" value="W2"/>
    <property type="match status" value="1"/>
</dbReference>
<dbReference type="InterPro" id="IPR043510">
    <property type="entry name" value="W2_5MP1/2"/>
</dbReference>
<dbReference type="InterPro" id="IPR029058">
    <property type="entry name" value="AB_hydrolase_fold"/>
</dbReference>
<dbReference type="InterPro" id="IPR051245">
    <property type="entry name" value="eIF5-mimic_regulator"/>
</dbReference>
<keyword evidence="6" id="KW-0443">Lipid metabolism</keyword>
<feature type="domain" description="W2" evidence="9">
    <location>
        <begin position="687"/>
        <end position="858"/>
    </location>
</feature>
<feature type="signal peptide" evidence="8">
    <location>
        <begin position="1"/>
        <end position="18"/>
    </location>
</feature>
<accession>A0A0L0BPL3</accession>
<comment type="caution">
    <text evidence="10">The sequence shown here is derived from an EMBL/GenBank/DDBJ whole genome shotgun (WGS) entry which is preliminary data.</text>
</comment>
<dbReference type="CDD" id="cd11560">
    <property type="entry name" value="W2_eIF5C_like"/>
    <property type="match status" value="1"/>
</dbReference>
<dbReference type="Pfam" id="PF25504">
    <property type="entry name" value="HEAT_5MP1_2"/>
    <property type="match status" value="1"/>
</dbReference>
<dbReference type="SMART" id="SM00515">
    <property type="entry name" value="eIF5C"/>
    <property type="match status" value="1"/>
</dbReference>
<evidence type="ECO:0000256" key="5">
    <source>
        <dbReference type="ARBA" id="ARBA00022963"/>
    </source>
</evidence>
<gene>
    <name evidence="10" type="ORF">FF38_14223</name>
</gene>
<organism evidence="10 11">
    <name type="scientific">Lucilia cuprina</name>
    <name type="common">Green bottle fly</name>
    <name type="synonym">Australian sheep blowfly</name>
    <dbReference type="NCBI Taxonomy" id="7375"/>
    <lineage>
        <taxon>Eukaryota</taxon>
        <taxon>Metazoa</taxon>
        <taxon>Ecdysozoa</taxon>
        <taxon>Arthropoda</taxon>
        <taxon>Hexapoda</taxon>
        <taxon>Insecta</taxon>
        <taxon>Pterygota</taxon>
        <taxon>Neoptera</taxon>
        <taxon>Endopterygota</taxon>
        <taxon>Diptera</taxon>
        <taxon>Brachycera</taxon>
        <taxon>Muscomorpha</taxon>
        <taxon>Oestroidea</taxon>
        <taxon>Calliphoridae</taxon>
        <taxon>Luciliinae</taxon>
        <taxon>Lucilia</taxon>
    </lineage>
</organism>
<dbReference type="GO" id="GO:0016042">
    <property type="term" value="P:lipid catabolic process"/>
    <property type="evidence" value="ECO:0007669"/>
    <property type="project" value="UniProtKB-KW"/>
</dbReference>
<dbReference type="GO" id="GO:0006417">
    <property type="term" value="P:regulation of translation"/>
    <property type="evidence" value="ECO:0007669"/>
    <property type="project" value="UniProtKB-ARBA"/>
</dbReference>
<evidence type="ECO:0000259" key="9">
    <source>
        <dbReference type="PROSITE" id="PS51363"/>
    </source>
</evidence>
<dbReference type="AlphaFoldDB" id="A0A0L0BPL3"/>
<evidence type="ECO:0000256" key="3">
    <source>
        <dbReference type="ARBA" id="ARBA00022729"/>
    </source>
</evidence>
<evidence type="ECO:0000256" key="1">
    <source>
        <dbReference type="ARBA" id="ARBA00008151"/>
    </source>
</evidence>
<evidence type="ECO:0000313" key="10">
    <source>
        <dbReference type="EMBL" id="KNC22030.1"/>
    </source>
</evidence>
<evidence type="ECO:0000256" key="4">
    <source>
        <dbReference type="ARBA" id="ARBA00022801"/>
    </source>
</evidence>
<dbReference type="InterPro" id="IPR057397">
    <property type="entry name" value="HEAT_5MP1_2"/>
</dbReference>
<evidence type="ECO:0000256" key="6">
    <source>
        <dbReference type="ARBA" id="ARBA00023098"/>
    </source>
</evidence>
<protein>
    <submittedName>
        <fullName evidence="10">Protein extra bases</fullName>
    </submittedName>
</protein>
<dbReference type="FunFam" id="1.25.40.180:FF:000006">
    <property type="entry name" value="Basic leucine zipper and W2 domain-containing protein 1"/>
    <property type="match status" value="1"/>
</dbReference>
<keyword evidence="3 8" id="KW-0732">Signal</keyword>
<dbReference type="Proteomes" id="UP000037069">
    <property type="component" value="Unassembled WGS sequence"/>
</dbReference>
<dbReference type="FunFam" id="3.40.50.1820:FF:000021">
    <property type="entry name" value="Lipase"/>
    <property type="match status" value="1"/>
</dbReference>
<keyword evidence="11" id="KW-1185">Reference proteome</keyword>
<name>A0A0L0BPL3_LUCCU</name>
<dbReference type="SUPFAM" id="SSF53474">
    <property type="entry name" value="alpha/beta-Hydrolases"/>
    <property type="match status" value="1"/>
</dbReference>
<evidence type="ECO:0000313" key="11">
    <source>
        <dbReference type="Proteomes" id="UP000037069"/>
    </source>
</evidence>
<dbReference type="GO" id="GO:0005737">
    <property type="term" value="C:cytoplasm"/>
    <property type="evidence" value="ECO:0007669"/>
    <property type="project" value="UniProtKB-ARBA"/>
</dbReference>
<dbReference type="GO" id="GO:0016020">
    <property type="term" value="C:membrane"/>
    <property type="evidence" value="ECO:0007669"/>
    <property type="project" value="TreeGrafter"/>
</dbReference>
<dbReference type="PANTHER" id="PTHR14208:SF2">
    <property type="entry name" value="PROTEIN KRASAVIETZ"/>
    <property type="match status" value="1"/>
</dbReference>
<dbReference type="Gene3D" id="3.40.50.1820">
    <property type="entry name" value="alpha/beta hydrolase"/>
    <property type="match status" value="1"/>
</dbReference>
<keyword evidence="5" id="KW-0442">Lipid degradation</keyword>
<comment type="similarity">
    <text evidence="1">Belongs to the BZW family.</text>
</comment>
<comment type="similarity">
    <text evidence="2">Belongs to the AB hydrolase superfamily. Lipase family.</text>
</comment>